<keyword evidence="2" id="KW-0813">Transport</keyword>
<evidence type="ECO:0000256" key="6">
    <source>
        <dbReference type="ARBA" id="ARBA00023136"/>
    </source>
</evidence>
<evidence type="ECO:0000256" key="5">
    <source>
        <dbReference type="ARBA" id="ARBA00022989"/>
    </source>
</evidence>
<dbReference type="OrthoDB" id="144362at2"/>
<dbReference type="STRING" id="70996.SE18_04325"/>
<feature type="transmembrane region" description="Helical" evidence="7">
    <location>
        <begin position="296"/>
        <end position="319"/>
    </location>
</feature>
<evidence type="ECO:0000256" key="1">
    <source>
        <dbReference type="ARBA" id="ARBA00004651"/>
    </source>
</evidence>
<dbReference type="GO" id="GO:0005886">
    <property type="term" value="C:plasma membrane"/>
    <property type="evidence" value="ECO:0007669"/>
    <property type="project" value="UniProtKB-SubCell"/>
</dbReference>
<keyword evidence="6 7" id="KW-0472">Membrane</keyword>
<feature type="transmembrane region" description="Helical" evidence="7">
    <location>
        <begin position="267"/>
        <end position="284"/>
    </location>
</feature>
<dbReference type="SUPFAM" id="SSF103473">
    <property type="entry name" value="MFS general substrate transporter"/>
    <property type="match status" value="1"/>
</dbReference>
<evidence type="ECO:0000256" key="4">
    <source>
        <dbReference type="ARBA" id="ARBA00022692"/>
    </source>
</evidence>
<accession>A0A0P6YCE6</accession>
<reference evidence="8 9" key="1">
    <citation type="submission" date="2015-07" db="EMBL/GenBank/DDBJ databases">
        <title>Whole genome sequence of Herpetosiphon geysericola DSM 7119.</title>
        <authorList>
            <person name="Hemp J."/>
            <person name="Ward L.M."/>
            <person name="Pace L.A."/>
            <person name="Fischer W.W."/>
        </authorList>
    </citation>
    <scope>NUCLEOTIDE SEQUENCE [LARGE SCALE GENOMIC DNA]</scope>
    <source>
        <strain evidence="8 9">DSM 7119</strain>
    </source>
</reference>
<dbReference type="EMBL" id="LGKP01000008">
    <property type="protein sequence ID" value="KPL90993.1"/>
    <property type="molecule type" value="Genomic_DNA"/>
</dbReference>
<comment type="subcellular location">
    <subcellularLocation>
        <location evidence="1">Cell membrane</location>
        <topology evidence="1">Multi-pass membrane protein</topology>
    </subcellularLocation>
</comment>
<name>A0A0P6YCE6_9CHLR</name>
<dbReference type="Pfam" id="PF05977">
    <property type="entry name" value="MFS_3"/>
    <property type="match status" value="1"/>
</dbReference>
<dbReference type="CDD" id="cd06173">
    <property type="entry name" value="MFS_MefA_like"/>
    <property type="match status" value="1"/>
</dbReference>
<evidence type="ECO:0000256" key="7">
    <source>
        <dbReference type="SAM" id="Phobius"/>
    </source>
</evidence>
<dbReference type="PANTHER" id="PTHR23513:SF11">
    <property type="entry name" value="STAPHYLOFERRIN A TRANSPORTER"/>
    <property type="match status" value="1"/>
</dbReference>
<dbReference type="RefSeq" id="WP_054533188.1">
    <property type="nucleotide sequence ID" value="NZ_LGKP01000008.1"/>
</dbReference>
<evidence type="ECO:0000256" key="2">
    <source>
        <dbReference type="ARBA" id="ARBA00022448"/>
    </source>
</evidence>
<keyword evidence="4 7" id="KW-0812">Transmembrane</keyword>
<dbReference type="InterPro" id="IPR036259">
    <property type="entry name" value="MFS_trans_sf"/>
</dbReference>
<feature type="transmembrane region" description="Helical" evidence="7">
    <location>
        <begin position="369"/>
        <end position="387"/>
    </location>
</feature>
<dbReference type="AlphaFoldDB" id="A0A0P6YCE6"/>
<dbReference type="Gene3D" id="1.20.1250.20">
    <property type="entry name" value="MFS general substrate transporter like domains"/>
    <property type="match status" value="1"/>
</dbReference>
<feature type="transmembrane region" description="Helical" evidence="7">
    <location>
        <begin position="325"/>
        <end position="348"/>
    </location>
</feature>
<keyword evidence="3" id="KW-1003">Cell membrane</keyword>
<sequence>MTSSTSENGLFRPLQQRLFAMLWTGQTISRLGDTMYQVALSLWVLEKTGSATAMGLVLICSFAPMIIFSLLGGAAVDRFSRGWLMFSSDMLRALIVGGVGILALTNTLQLWHIYAASISFGFFDSFFQPAYSALVPDVVPAESLPGANSLTALSAQMTLILGPLIASLIVGIGGAPTAFLFNSFSFLVSGLCLIPLLSTDASRAKARRSTGILKDVGAGLRTVSMNPWLWMTIILSSMANMLLAAPAQTALPILINKFLLLPSERLGWAHASIALGAVSASIWLSKGNRLRRRGLMSYGALFLASLATLVVGVIGFNVGVLGSTIALAALLGVLVFRGVGIATFGLIWTHTMQEMVDREQLGRVASIDLLGSVALLPIGYGLAGIIADNFGAPALFATCGAIMLVMTTLFSFHPAVRKLN</sequence>
<proteinExistence type="predicted"/>
<comment type="caution">
    <text evidence="8">The sequence shown here is derived from an EMBL/GenBank/DDBJ whole genome shotgun (WGS) entry which is preliminary data.</text>
</comment>
<evidence type="ECO:0000256" key="3">
    <source>
        <dbReference type="ARBA" id="ARBA00022475"/>
    </source>
</evidence>
<keyword evidence="9" id="KW-1185">Reference proteome</keyword>
<feature type="transmembrane region" description="Helical" evidence="7">
    <location>
        <begin position="51"/>
        <end position="71"/>
    </location>
</feature>
<dbReference type="PANTHER" id="PTHR23513">
    <property type="entry name" value="INTEGRAL MEMBRANE EFFLUX PROTEIN-RELATED"/>
    <property type="match status" value="1"/>
</dbReference>
<gene>
    <name evidence="8" type="ORF">SE18_04325</name>
</gene>
<evidence type="ECO:0000313" key="9">
    <source>
        <dbReference type="Proteomes" id="UP000050277"/>
    </source>
</evidence>
<organism evidence="8 9">
    <name type="scientific">Herpetosiphon geysericola</name>
    <dbReference type="NCBI Taxonomy" id="70996"/>
    <lineage>
        <taxon>Bacteria</taxon>
        <taxon>Bacillati</taxon>
        <taxon>Chloroflexota</taxon>
        <taxon>Chloroflexia</taxon>
        <taxon>Herpetosiphonales</taxon>
        <taxon>Herpetosiphonaceae</taxon>
        <taxon>Herpetosiphon</taxon>
    </lineage>
</organism>
<feature type="transmembrane region" description="Helical" evidence="7">
    <location>
        <begin position="152"/>
        <end position="173"/>
    </location>
</feature>
<protein>
    <recommendedName>
        <fullName evidence="10">Major facilitator superfamily (MFS) profile domain-containing protein</fullName>
    </recommendedName>
</protein>
<evidence type="ECO:0000313" key="8">
    <source>
        <dbReference type="EMBL" id="KPL90993.1"/>
    </source>
</evidence>
<dbReference type="Proteomes" id="UP000050277">
    <property type="component" value="Unassembled WGS sequence"/>
</dbReference>
<keyword evidence="5 7" id="KW-1133">Transmembrane helix</keyword>
<feature type="transmembrane region" description="Helical" evidence="7">
    <location>
        <begin position="393"/>
        <end position="412"/>
    </location>
</feature>
<feature type="transmembrane region" description="Helical" evidence="7">
    <location>
        <begin position="228"/>
        <end position="247"/>
    </location>
</feature>
<evidence type="ECO:0008006" key="10">
    <source>
        <dbReference type="Google" id="ProtNLM"/>
    </source>
</evidence>
<dbReference type="InterPro" id="IPR010290">
    <property type="entry name" value="TM_effector"/>
</dbReference>
<feature type="transmembrane region" description="Helical" evidence="7">
    <location>
        <begin position="83"/>
        <end position="105"/>
    </location>
</feature>